<reference evidence="7" key="1">
    <citation type="submission" date="2011-07" db="EMBL/GenBank/DDBJ databases">
        <authorList>
            <consortium name="Caenorhabditis brenneri Sequencing and Analysis Consortium"/>
            <person name="Wilson R.K."/>
        </authorList>
    </citation>
    <scope>NUCLEOTIDE SEQUENCE [LARGE SCALE GENOMIC DNA]</scope>
    <source>
        <strain evidence="7">PB2801</strain>
    </source>
</reference>
<evidence type="ECO:0000256" key="2">
    <source>
        <dbReference type="PROSITE-ProRule" id="PRU00059"/>
    </source>
</evidence>
<feature type="signal peptide" evidence="3">
    <location>
        <begin position="1"/>
        <end position="18"/>
    </location>
</feature>
<dbReference type="Pfam" id="PF00059">
    <property type="entry name" value="Lectin_C"/>
    <property type="match status" value="2"/>
</dbReference>
<dbReference type="InterPro" id="IPR035914">
    <property type="entry name" value="Sperma_CUB_dom_sf"/>
</dbReference>
<dbReference type="OrthoDB" id="431034at2759"/>
<gene>
    <name evidence="6" type="ORF">CAEBREN_16457</name>
</gene>
<dbReference type="OMA" id="IGGMWPS"/>
<dbReference type="PANTHER" id="PTHR22991:SF44">
    <property type="entry name" value="C-TYPE LECTIN-RELATED"/>
    <property type="match status" value="1"/>
</dbReference>
<evidence type="ECO:0000259" key="4">
    <source>
        <dbReference type="PROSITE" id="PS01180"/>
    </source>
</evidence>
<evidence type="ECO:0000256" key="3">
    <source>
        <dbReference type="SAM" id="SignalP"/>
    </source>
</evidence>
<evidence type="ECO:0000313" key="7">
    <source>
        <dbReference type="Proteomes" id="UP000008068"/>
    </source>
</evidence>
<dbReference type="InParanoid" id="G0MCV0"/>
<feature type="domain" description="C-type lectin" evidence="5">
    <location>
        <begin position="163"/>
        <end position="272"/>
    </location>
</feature>
<sequence>MLLLPLALIPLLSVLTSATTPVCTNGFTLVGSKCLRLYTYPSTHQVAETTCASYGATLATPKNAVDNRAIATFVGSNPSLVWIGVYCFGSSLSKCMWDDATGSVEPYNSFASGFPLVDIGKCVYYSTQGALAGKWLSGDCDNEPRAFVCELPHTYTDICDHNYNGYCYIPIAITGFVAAQTQCERNCGNLATINSPNENRYINAFVSYDYNDGRNLMIGAIQARRSFYTWADGSIWGYNNVDPSSGYYDSCMFMSISASNVVPNGYWYSANCTSPSYFSLCKIPAGIKCNGAPPPVTVTPIPSSPSYCNSSVLIAPGVITSSHYPDNYDNNLYCVYQLTTIGSYRVQLTFTDFYTENGNDVVSVYNGDTVTSSALLGQYSGTLSTFSVKSYGNKMTVTFKTDGSVVYRGFSARFTSV</sequence>
<dbReference type="PROSITE" id="PS50041">
    <property type="entry name" value="C_TYPE_LECTIN_2"/>
    <property type="match status" value="2"/>
</dbReference>
<keyword evidence="1" id="KW-1015">Disulfide bond</keyword>
<dbReference type="InterPro" id="IPR001304">
    <property type="entry name" value="C-type_lectin-like"/>
</dbReference>
<dbReference type="InterPro" id="IPR016186">
    <property type="entry name" value="C-type_lectin-like/link_sf"/>
</dbReference>
<evidence type="ECO:0000313" key="6">
    <source>
        <dbReference type="EMBL" id="EGT49556.1"/>
    </source>
</evidence>
<dbReference type="Pfam" id="PF00431">
    <property type="entry name" value="CUB"/>
    <property type="match status" value="1"/>
</dbReference>
<dbReference type="PROSITE" id="PS01180">
    <property type="entry name" value="CUB"/>
    <property type="match status" value="1"/>
</dbReference>
<dbReference type="SUPFAM" id="SSF49854">
    <property type="entry name" value="Spermadhesin, CUB domain"/>
    <property type="match status" value="1"/>
</dbReference>
<dbReference type="EMBL" id="GL379790">
    <property type="protein sequence ID" value="EGT49556.1"/>
    <property type="molecule type" value="Genomic_DNA"/>
</dbReference>
<feature type="domain" description="C-type lectin" evidence="5">
    <location>
        <begin position="30"/>
        <end position="141"/>
    </location>
</feature>
<dbReference type="SUPFAM" id="SSF56436">
    <property type="entry name" value="C-type lectin-like"/>
    <property type="match status" value="2"/>
</dbReference>
<dbReference type="Gene3D" id="3.10.100.10">
    <property type="entry name" value="Mannose-Binding Protein A, subunit A"/>
    <property type="match status" value="2"/>
</dbReference>
<feature type="domain" description="CUB" evidence="4">
    <location>
        <begin position="308"/>
        <end position="417"/>
    </location>
</feature>
<keyword evidence="7" id="KW-1185">Reference proteome</keyword>
<dbReference type="eggNOG" id="KOG4297">
    <property type="taxonomic scope" value="Eukaryota"/>
</dbReference>
<proteinExistence type="predicted"/>
<protein>
    <recommendedName>
        <fullName evidence="8">C-type LECtin</fullName>
    </recommendedName>
</protein>
<dbReference type="HOGENOM" id="CLU_037161_0_0_1"/>
<dbReference type="SMART" id="SM00042">
    <property type="entry name" value="CUB"/>
    <property type="match status" value="1"/>
</dbReference>
<feature type="chain" id="PRO_5003403316" description="C-type LECtin" evidence="3">
    <location>
        <begin position="19"/>
        <end position="417"/>
    </location>
</feature>
<accession>G0MCV0</accession>
<comment type="caution">
    <text evidence="2">Lacks conserved residue(s) required for the propagation of feature annotation.</text>
</comment>
<dbReference type="InterPro" id="IPR050976">
    <property type="entry name" value="Snaclec"/>
</dbReference>
<keyword evidence="3" id="KW-0732">Signal</keyword>
<dbReference type="Proteomes" id="UP000008068">
    <property type="component" value="Unassembled WGS sequence"/>
</dbReference>
<dbReference type="STRING" id="135651.G0MCV0"/>
<name>G0MCV0_CAEBE</name>
<evidence type="ECO:0000256" key="1">
    <source>
        <dbReference type="ARBA" id="ARBA00023157"/>
    </source>
</evidence>
<organism evidence="7">
    <name type="scientific">Caenorhabditis brenneri</name>
    <name type="common">Nematode worm</name>
    <dbReference type="NCBI Taxonomy" id="135651"/>
    <lineage>
        <taxon>Eukaryota</taxon>
        <taxon>Metazoa</taxon>
        <taxon>Ecdysozoa</taxon>
        <taxon>Nematoda</taxon>
        <taxon>Chromadorea</taxon>
        <taxon>Rhabditida</taxon>
        <taxon>Rhabditina</taxon>
        <taxon>Rhabditomorpha</taxon>
        <taxon>Rhabditoidea</taxon>
        <taxon>Rhabditidae</taxon>
        <taxon>Peloderinae</taxon>
        <taxon>Caenorhabditis</taxon>
    </lineage>
</organism>
<evidence type="ECO:0000259" key="5">
    <source>
        <dbReference type="PROSITE" id="PS50041"/>
    </source>
</evidence>
<evidence type="ECO:0008006" key="8">
    <source>
        <dbReference type="Google" id="ProtNLM"/>
    </source>
</evidence>
<dbReference type="SMART" id="SM00034">
    <property type="entry name" value="CLECT"/>
    <property type="match status" value="2"/>
</dbReference>
<dbReference type="PANTHER" id="PTHR22991">
    <property type="entry name" value="PROTEIN CBG13490"/>
    <property type="match status" value="1"/>
</dbReference>
<dbReference type="Gene3D" id="2.60.120.290">
    <property type="entry name" value="Spermadhesin, CUB domain"/>
    <property type="match status" value="1"/>
</dbReference>
<dbReference type="InterPro" id="IPR016187">
    <property type="entry name" value="CTDL_fold"/>
</dbReference>
<dbReference type="AlphaFoldDB" id="G0MCV0"/>
<dbReference type="InterPro" id="IPR000859">
    <property type="entry name" value="CUB_dom"/>
</dbReference>
<dbReference type="CDD" id="cd00041">
    <property type="entry name" value="CUB"/>
    <property type="match status" value="1"/>
</dbReference>
<dbReference type="CDD" id="cd00037">
    <property type="entry name" value="CLECT"/>
    <property type="match status" value="2"/>
</dbReference>